<keyword evidence="4" id="KW-0732">Signal</keyword>
<evidence type="ECO:0000256" key="4">
    <source>
        <dbReference type="ARBA" id="ARBA00022729"/>
    </source>
</evidence>
<dbReference type="InterPro" id="IPR033124">
    <property type="entry name" value="Ser_caboxypep_his_AS"/>
</dbReference>
<dbReference type="SUPFAM" id="SSF53474">
    <property type="entry name" value="alpha/beta-Hydrolases"/>
    <property type="match status" value="1"/>
</dbReference>
<organism evidence="7 8">
    <name type="scientific">Salix dunnii</name>
    <dbReference type="NCBI Taxonomy" id="1413687"/>
    <lineage>
        <taxon>Eukaryota</taxon>
        <taxon>Viridiplantae</taxon>
        <taxon>Streptophyta</taxon>
        <taxon>Embryophyta</taxon>
        <taxon>Tracheophyta</taxon>
        <taxon>Spermatophyta</taxon>
        <taxon>Magnoliopsida</taxon>
        <taxon>eudicotyledons</taxon>
        <taxon>Gunneridae</taxon>
        <taxon>Pentapetalae</taxon>
        <taxon>rosids</taxon>
        <taxon>fabids</taxon>
        <taxon>Malpighiales</taxon>
        <taxon>Salicaceae</taxon>
        <taxon>Saliceae</taxon>
        <taxon>Salix</taxon>
    </lineage>
</organism>
<comment type="caution">
    <text evidence="7">The sequence shown here is derived from an EMBL/GenBank/DDBJ whole genome shotgun (WGS) entry which is preliminary data.</text>
</comment>
<evidence type="ECO:0000256" key="1">
    <source>
        <dbReference type="ARBA" id="ARBA00009431"/>
    </source>
</evidence>
<dbReference type="PROSITE" id="PS00560">
    <property type="entry name" value="CARBOXYPEPT_SER_HIS"/>
    <property type="match status" value="1"/>
</dbReference>
<evidence type="ECO:0000256" key="3">
    <source>
        <dbReference type="ARBA" id="ARBA00022670"/>
    </source>
</evidence>
<keyword evidence="5" id="KW-0378">Hydrolase</keyword>
<keyword evidence="6" id="KW-0325">Glycoprotein</keyword>
<evidence type="ECO:0000256" key="6">
    <source>
        <dbReference type="ARBA" id="ARBA00023180"/>
    </source>
</evidence>
<dbReference type="GO" id="GO:0019748">
    <property type="term" value="P:secondary metabolic process"/>
    <property type="evidence" value="ECO:0007669"/>
    <property type="project" value="UniProtKB-ARBA"/>
</dbReference>
<keyword evidence="3" id="KW-0645">Protease</keyword>
<dbReference type="OrthoDB" id="443318at2759"/>
<dbReference type="EMBL" id="JADGMS010000013">
    <property type="protein sequence ID" value="KAF9670700.1"/>
    <property type="molecule type" value="Genomic_DNA"/>
</dbReference>
<accession>A0A835MM48</accession>
<sequence>MIWRRLTEGRRFENDRREQKDNEMGTLLCIAQETTSISKSMAKQCLPFLLLLQVWLQLAAARSIVEFLPGLKGPLPFHLETGYVGVDEAEDAQLFYYFIKSQRNSKDDPLLLWLTGGPGCSALGALVLEIGPVNFEVKEYNGSLPTLVLNPYSWTQVSSIIFLDLPVGTGFSYARTPLAVQRSDFKQVSHAEQFLRKWLADHQEFLANPIYIAGDSYSGMIVPAIVQNISNGNNDGIKPLINVKGYILGNPFTDPTFDYNSKIPFAHGMGLISDELYESLKKSCAGEYKTIKPSNVDCLRNVEAFHKCISEIDESHVLERKCPSDAPRPIEMLGKKRYLNENPQEFLHFIPDLPTIGCRSYISLLLIYWANDDNVRKALHVREGSIKEWKRCDYKLPYTKEIKSSISGDHDMLAPFLGTQAWIRSLNYSIVDDWHPWHLQGQVAGYTRIYSRQLTFATVKGGGHTAPEHKPAECFAMFERWIAQEHL</sequence>
<evidence type="ECO:0000313" key="7">
    <source>
        <dbReference type="EMBL" id="KAF9670700.1"/>
    </source>
</evidence>
<dbReference type="Gene3D" id="3.40.50.1820">
    <property type="entry name" value="alpha/beta hydrolase"/>
    <property type="match status" value="1"/>
</dbReference>
<keyword evidence="8" id="KW-1185">Reference proteome</keyword>
<keyword evidence="2" id="KW-0121">Carboxypeptidase</keyword>
<comment type="similarity">
    <text evidence="1">Belongs to the peptidase S10 family.</text>
</comment>
<dbReference type="FunFam" id="3.40.50.1820:FF:000148">
    <property type="entry name" value="Serine carboxypeptidase-like 11"/>
    <property type="match status" value="1"/>
</dbReference>
<dbReference type="Gene3D" id="3.40.50.12670">
    <property type="match status" value="1"/>
</dbReference>
<dbReference type="PANTHER" id="PTHR11802">
    <property type="entry name" value="SERINE PROTEASE FAMILY S10 SERINE CARBOXYPEPTIDASE"/>
    <property type="match status" value="1"/>
</dbReference>
<dbReference type="GO" id="GO:0016752">
    <property type="term" value="F:sinapoyltransferase activity"/>
    <property type="evidence" value="ECO:0007669"/>
    <property type="project" value="UniProtKB-ARBA"/>
</dbReference>
<dbReference type="PANTHER" id="PTHR11802:SF29">
    <property type="entry name" value="SERINE CARBOXYPEPTIDASE-LIKE 19"/>
    <property type="match status" value="1"/>
</dbReference>
<dbReference type="InterPro" id="IPR029058">
    <property type="entry name" value="AB_hydrolase_fold"/>
</dbReference>
<evidence type="ECO:0000256" key="2">
    <source>
        <dbReference type="ARBA" id="ARBA00022645"/>
    </source>
</evidence>
<evidence type="ECO:0000256" key="5">
    <source>
        <dbReference type="ARBA" id="ARBA00022801"/>
    </source>
</evidence>
<evidence type="ECO:0000313" key="8">
    <source>
        <dbReference type="Proteomes" id="UP000657918"/>
    </source>
</evidence>
<dbReference type="PRINTS" id="PR00724">
    <property type="entry name" value="CRBOXYPTASEC"/>
</dbReference>
<proteinExistence type="inferred from homology"/>
<dbReference type="Proteomes" id="UP000657918">
    <property type="component" value="Unassembled WGS sequence"/>
</dbReference>
<gene>
    <name evidence="7" type="ORF">SADUNF_Sadunf13G0095900</name>
</gene>
<dbReference type="AlphaFoldDB" id="A0A835MM48"/>
<name>A0A835MM48_9ROSI</name>
<dbReference type="GO" id="GO:0006508">
    <property type="term" value="P:proteolysis"/>
    <property type="evidence" value="ECO:0007669"/>
    <property type="project" value="UniProtKB-KW"/>
</dbReference>
<dbReference type="InterPro" id="IPR001563">
    <property type="entry name" value="Peptidase_S10"/>
</dbReference>
<dbReference type="Pfam" id="PF00450">
    <property type="entry name" value="Peptidase_S10"/>
    <property type="match status" value="1"/>
</dbReference>
<dbReference type="GO" id="GO:0004185">
    <property type="term" value="F:serine-type carboxypeptidase activity"/>
    <property type="evidence" value="ECO:0007669"/>
    <property type="project" value="InterPro"/>
</dbReference>
<reference evidence="7 8" key="1">
    <citation type="submission" date="2020-10" db="EMBL/GenBank/DDBJ databases">
        <title>Plant Genome Project.</title>
        <authorList>
            <person name="Zhang R.-G."/>
        </authorList>
    </citation>
    <scope>NUCLEOTIDE SEQUENCE [LARGE SCALE GENOMIC DNA]</scope>
    <source>
        <strain evidence="7">FAFU-HL-1</strain>
        <tissue evidence="7">Leaf</tissue>
    </source>
</reference>
<protein>
    <submittedName>
        <fullName evidence="7">Uncharacterized protein</fullName>
    </submittedName>
</protein>